<reference evidence="1 2" key="1">
    <citation type="submission" date="2018-11" db="EMBL/GenBank/DDBJ databases">
        <authorList>
            <consortium name="Pathogen Informatics"/>
        </authorList>
    </citation>
    <scope>NUCLEOTIDE SEQUENCE [LARGE SCALE GENOMIC DNA]</scope>
</reference>
<dbReference type="OrthoDB" id="6303556at2759"/>
<dbReference type="EMBL" id="UYRU01051697">
    <property type="protein sequence ID" value="VDN11548.1"/>
    <property type="molecule type" value="Genomic_DNA"/>
</dbReference>
<accession>A0A3P7LNM1</accession>
<sequence>MCGMRRAVFTQERGPFIFTTLLPGVPSRVIVNSKQCEVNAVKGICWVQNSTEAFKCNVERFGEFARFTIFLADVENVQRILIGVPNTDLPDRIDWISVERESFASSERVLKDEDQYSILKFTLTRGVKPIVIFTCIYDDAVADAYEVVSYRYLWPGFDAFDGEDEVVHTTSNIVKFQWTVRSWGPLDYRKMECSLTSGDSSTSINIDFENDIRAKGDRFRYRFSYMRFGQEDKTVFVCNSADDKQTQTIYWHRMEFEGFNGIIPDFPFPVEGTALSKMLRDYLMAARARDSNNTQVTAISTSATLRTICFIGVNKLLWSCTVHFENGKMQILVHQVSYF</sequence>
<evidence type="ECO:0000313" key="2">
    <source>
        <dbReference type="Proteomes" id="UP000281553"/>
    </source>
</evidence>
<name>A0A3P7LNM1_DIBLA</name>
<protein>
    <submittedName>
        <fullName evidence="1">Uncharacterized protein</fullName>
    </submittedName>
</protein>
<organism evidence="1 2">
    <name type="scientific">Dibothriocephalus latus</name>
    <name type="common">Fish tapeworm</name>
    <name type="synonym">Diphyllobothrium latum</name>
    <dbReference type="NCBI Taxonomy" id="60516"/>
    <lineage>
        <taxon>Eukaryota</taxon>
        <taxon>Metazoa</taxon>
        <taxon>Spiralia</taxon>
        <taxon>Lophotrochozoa</taxon>
        <taxon>Platyhelminthes</taxon>
        <taxon>Cestoda</taxon>
        <taxon>Eucestoda</taxon>
        <taxon>Diphyllobothriidea</taxon>
        <taxon>Diphyllobothriidae</taxon>
        <taxon>Dibothriocephalus</taxon>
    </lineage>
</organism>
<gene>
    <name evidence="1" type="ORF">DILT_LOCUS7379</name>
</gene>
<dbReference type="Proteomes" id="UP000281553">
    <property type="component" value="Unassembled WGS sequence"/>
</dbReference>
<keyword evidence="2" id="KW-1185">Reference proteome</keyword>
<dbReference type="AlphaFoldDB" id="A0A3P7LNM1"/>
<proteinExistence type="predicted"/>
<evidence type="ECO:0000313" key="1">
    <source>
        <dbReference type="EMBL" id="VDN11548.1"/>
    </source>
</evidence>